<feature type="active site" evidence="8">
    <location>
        <position position="440"/>
    </location>
</feature>
<dbReference type="InterPro" id="IPR036439">
    <property type="entry name" value="Dockerin_dom_sf"/>
</dbReference>
<keyword evidence="3 8" id="KW-0378">Hydrolase</keyword>
<evidence type="ECO:0000256" key="2">
    <source>
        <dbReference type="ARBA" id="ARBA00022729"/>
    </source>
</evidence>
<accession>A0A4U7J7I5</accession>
<proteinExistence type="inferred from homology"/>
<feature type="active site" evidence="8">
    <location>
        <position position="431"/>
    </location>
</feature>
<gene>
    <name evidence="10" type="ORF">EHE19_001760</name>
</gene>
<protein>
    <recommendedName>
        <fullName evidence="9">Glucanase</fullName>
        <ecNumber evidence="9">3.2.1.-</ecNumber>
    </recommendedName>
</protein>
<keyword evidence="4" id="KW-0136">Cellulose degradation</keyword>
<dbReference type="InterPro" id="IPR001701">
    <property type="entry name" value="Glyco_hydro_9"/>
</dbReference>
<feature type="signal peptide" evidence="9">
    <location>
        <begin position="1"/>
        <end position="30"/>
    </location>
</feature>
<dbReference type="SUPFAM" id="SSF63446">
    <property type="entry name" value="Type I dockerin domain"/>
    <property type="match status" value="1"/>
</dbReference>
<dbReference type="InterPro" id="IPR012341">
    <property type="entry name" value="6hp_glycosidase-like_sf"/>
</dbReference>
<dbReference type="PANTHER" id="PTHR22298">
    <property type="entry name" value="ENDO-1,4-BETA-GLUCANASE"/>
    <property type="match status" value="1"/>
</dbReference>
<dbReference type="InterPro" id="IPR033126">
    <property type="entry name" value="Glyco_hydro_9_Asp/Glu_AS"/>
</dbReference>
<dbReference type="Gene3D" id="1.10.1330.10">
    <property type="entry name" value="Dockerin domain"/>
    <property type="match status" value="1"/>
</dbReference>
<dbReference type="AlphaFoldDB" id="A0A4U7J7I5"/>
<dbReference type="SUPFAM" id="SSF48208">
    <property type="entry name" value="Six-hairpin glycosidases"/>
    <property type="match status" value="1"/>
</dbReference>
<dbReference type="InterPro" id="IPR016134">
    <property type="entry name" value="Dockerin_dom"/>
</dbReference>
<name>A0A4U7J7I5_9FIRM</name>
<dbReference type="RefSeq" id="WP_137699052.1">
    <property type="nucleotide sequence ID" value="NZ_CP061336.1"/>
</dbReference>
<evidence type="ECO:0000256" key="9">
    <source>
        <dbReference type="RuleBase" id="RU361166"/>
    </source>
</evidence>
<dbReference type="Pfam" id="PF00759">
    <property type="entry name" value="Glyco_hydro_9"/>
    <property type="match status" value="1"/>
</dbReference>
<keyword evidence="2 9" id="KW-0732">Signal</keyword>
<keyword evidence="6 8" id="KW-0326">Glycosidase</keyword>
<keyword evidence="5 8" id="KW-0119">Carbohydrate metabolism</keyword>
<dbReference type="PROSITE" id="PS00448">
    <property type="entry name" value="CLOS_CELLULOSOME_RPT"/>
    <property type="match status" value="1"/>
</dbReference>
<dbReference type="Gene3D" id="1.50.10.10">
    <property type="match status" value="1"/>
</dbReference>
<dbReference type="InterPro" id="IPR002105">
    <property type="entry name" value="Dockerin_1_rpt"/>
</dbReference>
<feature type="chain" id="PRO_5031677355" description="Glucanase" evidence="9">
    <location>
        <begin position="31"/>
        <end position="536"/>
    </location>
</feature>
<evidence type="ECO:0000256" key="4">
    <source>
        <dbReference type="ARBA" id="ARBA00023001"/>
    </source>
</evidence>
<dbReference type="PROSITE" id="PS00698">
    <property type="entry name" value="GH9_3"/>
    <property type="match status" value="1"/>
</dbReference>
<dbReference type="InterPro" id="IPR008928">
    <property type="entry name" value="6-hairpin_glycosidase_sf"/>
</dbReference>
<evidence type="ECO:0000256" key="7">
    <source>
        <dbReference type="ARBA" id="ARBA00023326"/>
    </source>
</evidence>
<keyword evidence="7 8" id="KW-0624">Polysaccharide degradation</keyword>
<dbReference type="KEGG" id="rher:EHE19_001760"/>
<organism evidence="10 11">
    <name type="scientific">Ruminiclostridium herbifermentans</name>
    <dbReference type="NCBI Taxonomy" id="2488810"/>
    <lineage>
        <taxon>Bacteria</taxon>
        <taxon>Bacillati</taxon>
        <taxon>Bacillota</taxon>
        <taxon>Clostridia</taxon>
        <taxon>Eubacteriales</taxon>
        <taxon>Oscillospiraceae</taxon>
        <taxon>Ruminiclostridium</taxon>
    </lineage>
</organism>
<evidence type="ECO:0000256" key="5">
    <source>
        <dbReference type="ARBA" id="ARBA00023277"/>
    </source>
</evidence>
<evidence type="ECO:0000256" key="1">
    <source>
        <dbReference type="ARBA" id="ARBA00000966"/>
    </source>
</evidence>
<sequence>MKKLAKRIGVVLLSGVLFTTSLVPAGSAFAASANDYSIALKDSIVFYDANKCGKDVANNNFFDWRSACHVNDGADVGLDLTGGYHDAGDHVKFGLPQGYTAAVLGWALYEFKDSFDATGNTAKMYEQLKYFTDYFLKSHPDANTFYYQIGEGNDDHTYWGAPEVQPNPRPALYKADPSHPASDILGETSAALALMYLNYKNKDAAYANSCLKAAKELYELGKANQGVGQGQSFYMATSYGDDLAWAATWLYTATKDEAYIADAEKFIVLGNTMNEDKLKDKWTMCWDDMYVPAALRLAQITGKQIYKDAVMFNFNYWKNELTTTPGGLKYLANWGVLRYAAAESMLIFVYCKENQNTELLNMAKKQIDYILGENPAKMSYIIGYGSNWCIHPHHRAANGYTYANGDNAKPAKHLLTGALVGGPDQNDRFLDDANQFQYTEVAIDYNAGLVGALAGAYKLFGGAMPENPEDPEDPEDPDIKIGDCNGDGSVDAIDLATMKKYLLTQDATSIKLENADMNSDGNIDAIDFALLKKALL</sequence>
<reference evidence="10 11" key="1">
    <citation type="submission" date="2020-09" db="EMBL/GenBank/DDBJ databases">
        <title>Characterization and genome sequencing of Ruminiclostridium sp. nov. MA18.</title>
        <authorList>
            <person name="Rettenmaier R."/>
            <person name="Kowollik M.-L."/>
            <person name="Liebl W."/>
            <person name="Zverlov V."/>
        </authorList>
    </citation>
    <scope>NUCLEOTIDE SEQUENCE [LARGE SCALE GENOMIC DNA]</scope>
    <source>
        <strain evidence="10 11">MA18</strain>
    </source>
</reference>
<dbReference type="GO" id="GO:0008810">
    <property type="term" value="F:cellulase activity"/>
    <property type="evidence" value="ECO:0007669"/>
    <property type="project" value="UniProtKB-EC"/>
</dbReference>
<dbReference type="Pfam" id="PF00404">
    <property type="entry name" value="Dockerin_1"/>
    <property type="match status" value="1"/>
</dbReference>
<dbReference type="Proteomes" id="UP000306409">
    <property type="component" value="Chromosome"/>
</dbReference>
<dbReference type="GO" id="GO:0030245">
    <property type="term" value="P:cellulose catabolic process"/>
    <property type="evidence" value="ECO:0007669"/>
    <property type="project" value="UniProtKB-KW"/>
</dbReference>
<dbReference type="EC" id="3.2.1.-" evidence="9"/>
<evidence type="ECO:0000256" key="6">
    <source>
        <dbReference type="ARBA" id="ARBA00023295"/>
    </source>
</evidence>
<dbReference type="PROSITE" id="PS51766">
    <property type="entry name" value="DOCKERIN"/>
    <property type="match status" value="1"/>
</dbReference>
<dbReference type="CDD" id="cd14256">
    <property type="entry name" value="Dockerin_I"/>
    <property type="match status" value="1"/>
</dbReference>
<dbReference type="EMBL" id="CP061336">
    <property type="protein sequence ID" value="QNU67294.1"/>
    <property type="molecule type" value="Genomic_DNA"/>
</dbReference>
<dbReference type="InterPro" id="IPR018247">
    <property type="entry name" value="EF_Hand_1_Ca_BS"/>
</dbReference>
<evidence type="ECO:0000256" key="3">
    <source>
        <dbReference type="ARBA" id="ARBA00022801"/>
    </source>
</evidence>
<comment type="catalytic activity">
    <reaction evidence="1">
        <text>Endohydrolysis of (1-&gt;4)-beta-D-glucosidic linkages in cellulose, lichenin and cereal beta-D-glucans.</text>
        <dbReference type="EC" id="3.2.1.4"/>
    </reaction>
</comment>
<comment type="similarity">
    <text evidence="8 9">Belongs to the glycosyl hydrolase 9 (cellulase E) family.</text>
</comment>
<evidence type="ECO:0000313" key="11">
    <source>
        <dbReference type="Proteomes" id="UP000306409"/>
    </source>
</evidence>
<evidence type="ECO:0000256" key="8">
    <source>
        <dbReference type="PROSITE-ProRule" id="PRU10060"/>
    </source>
</evidence>
<evidence type="ECO:0000313" key="10">
    <source>
        <dbReference type="EMBL" id="QNU67294.1"/>
    </source>
</evidence>
<keyword evidence="11" id="KW-1185">Reference proteome</keyword>
<dbReference type="PROSITE" id="PS00018">
    <property type="entry name" value="EF_HAND_1"/>
    <property type="match status" value="2"/>
</dbReference>
<dbReference type="OrthoDB" id="2078300at2"/>